<proteinExistence type="predicted"/>
<dbReference type="OrthoDB" id="424503at2759"/>
<feature type="coiled-coil region" evidence="1">
    <location>
        <begin position="110"/>
        <end position="137"/>
    </location>
</feature>
<gene>
    <name evidence="4" type="primary">LOC104962935</name>
</gene>
<protein>
    <submittedName>
        <fullName evidence="4">Ankyrin repeat domain-containing protein 6-like</fullName>
    </submittedName>
</protein>
<sequence length="273" mass="30577">MLPCKDSVSPADDSQSSERRAVCKLTESNTRGRKSRKQKDKPSLSEPLRRKETKPGEALTKRKCKQRGAPLHGSIPPHNYKAYQLYTLYRGKDGKIMQAPLNGCRCEPLISKLENQMEATKEEMKNEIHTVQDLMNSKMGQLDRKNKHQMRALDKMTVERVCAERTECVQRMEQRALQERLEAENRQASLVHELKSWCLSKLHSMEPGQPPPRGAAPLWPRAWTSCRQTRGGAPRAGSSSTARPPGLQPGGPSLGEGGSPKQYFVVHVESSPG</sequence>
<dbReference type="GeneID" id="104962935"/>
<dbReference type="Proteomes" id="UP000504611">
    <property type="component" value="Unplaced"/>
</dbReference>
<reference evidence="4" key="1">
    <citation type="submission" date="2025-08" db="UniProtKB">
        <authorList>
            <consortium name="RefSeq"/>
        </authorList>
    </citation>
    <scope>IDENTIFICATION</scope>
    <source>
        <tissue evidence="4">Muscle</tissue>
    </source>
</reference>
<organism evidence="3 4">
    <name type="scientific">Notothenia coriiceps</name>
    <name type="common">black rockcod</name>
    <dbReference type="NCBI Taxonomy" id="8208"/>
    <lineage>
        <taxon>Eukaryota</taxon>
        <taxon>Metazoa</taxon>
        <taxon>Chordata</taxon>
        <taxon>Craniata</taxon>
        <taxon>Vertebrata</taxon>
        <taxon>Euteleostomi</taxon>
        <taxon>Actinopterygii</taxon>
        <taxon>Neopterygii</taxon>
        <taxon>Teleostei</taxon>
        <taxon>Neoteleostei</taxon>
        <taxon>Acanthomorphata</taxon>
        <taxon>Eupercaria</taxon>
        <taxon>Perciformes</taxon>
        <taxon>Notothenioidei</taxon>
        <taxon>Nototheniidae</taxon>
        <taxon>Notothenia</taxon>
    </lineage>
</organism>
<evidence type="ECO:0000313" key="4">
    <source>
        <dbReference type="RefSeq" id="XP_010789750.1"/>
    </source>
</evidence>
<dbReference type="RefSeq" id="XP_010789750.1">
    <property type="nucleotide sequence ID" value="XM_010791448.1"/>
</dbReference>
<dbReference type="KEGG" id="ncc:104962935"/>
<accession>A0A6I9PQ05</accession>
<keyword evidence="3" id="KW-1185">Reference proteome</keyword>
<evidence type="ECO:0000256" key="2">
    <source>
        <dbReference type="SAM" id="MobiDB-lite"/>
    </source>
</evidence>
<evidence type="ECO:0000256" key="1">
    <source>
        <dbReference type="SAM" id="Coils"/>
    </source>
</evidence>
<feature type="region of interest" description="Disordered" evidence="2">
    <location>
        <begin position="205"/>
        <end position="263"/>
    </location>
</feature>
<evidence type="ECO:0000313" key="3">
    <source>
        <dbReference type="Proteomes" id="UP000504611"/>
    </source>
</evidence>
<keyword evidence="1" id="KW-0175">Coiled coil</keyword>
<feature type="compositionally biased region" description="Basic and acidic residues" evidence="2">
    <location>
        <begin position="40"/>
        <end position="55"/>
    </location>
</feature>
<dbReference type="AlphaFoldDB" id="A0A6I9PQ05"/>
<feature type="region of interest" description="Disordered" evidence="2">
    <location>
        <begin position="1"/>
        <end position="76"/>
    </location>
</feature>
<feature type="compositionally biased region" description="Gly residues" evidence="2">
    <location>
        <begin position="248"/>
        <end position="258"/>
    </location>
</feature>
<name>A0A6I9PQ05_9TELE</name>